<organism evidence="10 11">
    <name type="scientific">Jiella pelagia</name>
    <dbReference type="NCBI Taxonomy" id="2986949"/>
    <lineage>
        <taxon>Bacteria</taxon>
        <taxon>Pseudomonadati</taxon>
        <taxon>Pseudomonadota</taxon>
        <taxon>Alphaproteobacteria</taxon>
        <taxon>Hyphomicrobiales</taxon>
        <taxon>Aurantimonadaceae</taxon>
        <taxon>Jiella</taxon>
    </lineage>
</organism>
<dbReference type="PANTHER" id="PTHR47245:SF2">
    <property type="entry name" value="PEPTIDYL-PROLYL CIS-TRANS ISOMERASE HP_0175-RELATED"/>
    <property type="match status" value="1"/>
</dbReference>
<dbReference type="GO" id="GO:0003755">
    <property type="term" value="F:peptidyl-prolyl cis-trans isomerase activity"/>
    <property type="evidence" value="ECO:0007669"/>
    <property type="project" value="UniProtKB-EC"/>
</dbReference>
<comment type="similarity">
    <text evidence="2">Belongs to the PpiC/parvulin rotamase family.</text>
</comment>
<dbReference type="EMBL" id="CP114029">
    <property type="protein sequence ID" value="WAP70650.1"/>
    <property type="molecule type" value="Genomic_DNA"/>
</dbReference>
<evidence type="ECO:0000259" key="9">
    <source>
        <dbReference type="PROSITE" id="PS50198"/>
    </source>
</evidence>
<dbReference type="EC" id="5.2.1.8" evidence="3"/>
<name>A0ABY7C5N8_9HYPH</name>
<gene>
    <name evidence="10" type="ORF">OH818_11900</name>
</gene>
<dbReference type="Pfam" id="PF00639">
    <property type="entry name" value="Rotamase"/>
    <property type="match status" value="1"/>
</dbReference>
<dbReference type="SUPFAM" id="SSF54534">
    <property type="entry name" value="FKBP-like"/>
    <property type="match status" value="1"/>
</dbReference>
<dbReference type="InterPro" id="IPR046357">
    <property type="entry name" value="PPIase_dom_sf"/>
</dbReference>
<dbReference type="InterPro" id="IPR023058">
    <property type="entry name" value="PPIase_PpiC_CS"/>
</dbReference>
<sequence>MSGACNLSGRRLDFQLAREIRGGKSDVNVGLSPRLRLAAGMGSKILHAEGRENPFHLVSLEGTLSMVRKLAALLSAGVIMVLAAGQVAVAADADVIARIGQNEVTEAELKAAEAELGPQFQSMPEERRRFAVLSALIDIKALAAEAEKAELGDEPAVAAQLQFERDRTLHNAYFARNGVANVAEDELKARYEKELAAMPPRKEVHARHILLKTKEEAEAVVAQLDGGADFETVAKEKSTGPSGPDGGDLGFFSQGQMVPPFEQAAFALEPGEYTKEPVQTQFGWHVIEVVETRDAPAPEFDQVKDQLRQLVLREKYMAMVGKARQQLGVEYVDPQMKAQVDAIEKEIESGEPAAGGTDAAN</sequence>
<dbReference type="InterPro" id="IPR027304">
    <property type="entry name" value="Trigger_fact/SurA_dom_sf"/>
</dbReference>
<dbReference type="Proteomes" id="UP001164020">
    <property type="component" value="Chromosome"/>
</dbReference>
<protein>
    <recommendedName>
        <fullName evidence="4">Parvulin-like PPIase</fullName>
        <ecNumber evidence="3">5.2.1.8</ecNumber>
    </recommendedName>
    <alternativeName>
        <fullName evidence="6">Peptidyl-prolyl cis-trans isomerase plp</fullName>
    </alternativeName>
    <alternativeName>
        <fullName evidence="7">Rotamase plp</fullName>
    </alternativeName>
</protein>
<evidence type="ECO:0000313" key="10">
    <source>
        <dbReference type="EMBL" id="WAP70650.1"/>
    </source>
</evidence>
<evidence type="ECO:0000256" key="4">
    <source>
        <dbReference type="ARBA" id="ARBA00018370"/>
    </source>
</evidence>
<accession>A0ABY7C5N8</accession>
<proteinExistence type="inferred from homology"/>
<keyword evidence="8 10" id="KW-0413">Isomerase</keyword>
<evidence type="ECO:0000313" key="11">
    <source>
        <dbReference type="Proteomes" id="UP001164020"/>
    </source>
</evidence>
<dbReference type="PANTHER" id="PTHR47245">
    <property type="entry name" value="PEPTIDYLPROLYL ISOMERASE"/>
    <property type="match status" value="1"/>
</dbReference>
<dbReference type="SUPFAM" id="SSF109998">
    <property type="entry name" value="Triger factor/SurA peptide-binding domain-like"/>
    <property type="match status" value="1"/>
</dbReference>
<dbReference type="InterPro" id="IPR050245">
    <property type="entry name" value="PrsA_foldase"/>
</dbReference>
<evidence type="ECO:0000256" key="1">
    <source>
        <dbReference type="ARBA" id="ARBA00000971"/>
    </source>
</evidence>
<dbReference type="PROSITE" id="PS50198">
    <property type="entry name" value="PPIC_PPIASE_2"/>
    <property type="match status" value="1"/>
</dbReference>
<comment type="catalytic activity">
    <reaction evidence="1">
        <text>[protein]-peptidylproline (omega=180) = [protein]-peptidylproline (omega=0)</text>
        <dbReference type="Rhea" id="RHEA:16237"/>
        <dbReference type="Rhea" id="RHEA-COMP:10747"/>
        <dbReference type="Rhea" id="RHEA-COMP:10748"/>
        <dbReference type="ChEBI" id="CHEBI:83833"/>
        <dbReference type="ChEBI" id="CHEBI:83834"/>
        <dbReference type="EC" id="5.2.1.8"/>
    </reaction>
</comment>
<evidence type="ECO:0000256" key="5">
    <source>
        <dbReference type="ARBA" id="ARBA00023110"/>
    </source>
</evidence>
<dbReference type="RefSeq" id="WP_268883158.1">
    <property type="nucleotide sequence ID" value="NZ_CP114029.1"/>
</dbReference>
<evidence type="ECO:0000256" key="2">
    <source>
        <dbReference type="ARBA" id="ARBA00007656"/>
    </source>
</evidence>
<dbReference type="InterPro" id="IPR000297">
    <property type="entry name" value="PPIase_PpiC"/>
</dbReference>
<evidence type="ECO:0000256" key="6">
    <source>
        <dbReference type="ARBA" id="ARBA00030642"/>
    </source>
</evidence>
<keyword evidence="5 8" id="KW-0697">Rotamase</keyword>
<evidence type="ECO:0000256" key="8">
    <source>
        <dbReference type="PROSITE-ProRule" id="PRU00278"/>
    </source>
</evidence>
<dbReference type="PROSITE" id="PS01096">
    <property type="entry name" value="PPIC_PPIASE_1"/>
    <property type="match status" value="1"/>
</dbReference>
<evidence type="ECO:0000256" key="3">
    <source>
        <dbReference type="ARBA" id="ARBA00013194"/>
    </source>
</evidence>
<feature type="domain" description="PpiC" evidence="9">
    <location>
        <begin position="201"/>
        <end position="291"/>
    </location>
</feature>
<keyword evidence="11" id="KW-1185">Reference proteome</keyword>
<reference evidence="10" key="1">
    <citation type="submission" date="2022-12" db="EMBL/GenBank/DDBJ databases">
        <title>Jiella pelagia sp. nov., isolated from phosphonate enriched culture of Northwest Pacific surface seawater.</title>
        <authorList>
            <person name="Shin D.Y."/>
            <person name="Hwang C.Y."/>
        </authorList>
    </citation>
    <scope>NUCLEOTIDE SEQUENCE</scope>
    <source>
        <strain evidence="10">HL-NP1</strain>
    </source>
</reference>
<evidence type="ECO:0000256" key="7">
    <source>
        <dbReference type="ARBA" id="ARBA00031484"/>
    </source>
</evidence>
<dbReference type="Gene3D" id="3.10.50.40">
    <property type="match status" value="1"/>
</dbReference>